<dbReference type="EMBL" id="CP007772">
    <property type="protein sequence ID" value="AJC90120.1"/>
    <property type="molecule type" value="Genomic_DNA"/>
</dbReference>
<dbReference type="GO" id="GO:0004106">
    <property type="term" value="F:chorismate mutase activity"/>
    <property type="evidence" value="ECO:0007669"/>
    <property type="project" value="UniProtKB-EC"/>
</dbReference>
<dbReference type="InterPro" id="IPR046826">
    <property type="entry name" value="PDH_N"/>
</dbReference>
<keyword evidence="3" id="KW-0413">Isomerase</keyword>
<dbReference type="PANTHER" id="PTHR21363">
    <property type="entry name" value="PREPHENATE DEHYDROGENASE"/>
    <property type="match status" value="1"/>
</dbReference>
<dbReference type="GO" id="GO:0008977">
    <property type="term" value="F:prephenate dehydrogenase (NAD+) activity"/>
    <property type="evidence" value="ECO:0007669"/>
    <property type="project" value="UniProtKB-EC"/>
</dbReference>
<accession>A0A0A8H8Y0</accession>
<dbReference type="Pfam" id="PF20463">
    <property type="entry name" value="PDH_C"/>
    <property type="match status" value="1"/>
</dbReference>
<dbReference type="Gene3D" id="1.10.3660.10">
    <property type="entry name" value="6-phosphogluconate dehydrogenase C-terminal like domain"/>
    <property type="match status" value="1"/>
</dbReference>
<dbReference type="PROSITE" id="PS51176">
    <property type="entry name" value="PDH_ADH"/>
    <property type="match status" value="1"/>
</dbReference>
<gene>
    <name evidence="3" type="primary">tyrA</name>
    <name evidence="3" type="ORF">CSUB8521_0223</name>
</gene>
<dbReference type="InterPro" id="IPR046825">
    <property type="entry name" value="PDH_C"/>
</dbReference>
<dbReference type="Proteomes" id="UP000031135">
    <property type="component" value="Chromosome"/>
</dbReference>
<dbReference type="EC" id="1.3.1.12" evidence="3"/>
<name>A0A0A8H8Y0_9BACT</name>
<organism evidence="3 4">
    <name type="scientific">Campylobacter subantarcticus LMG 24374</name>
    <dbReference type="NCBI Taxonomy" id="1388751"/>
    <lineage>
        <taxon>Bacteria</taxon>
        <taxon>Pseudomonadati</taxon>
        <taxon>Campylobacterota</taxon>
        <taxon>Epsilonproteobacteria</taxon>
        <taxon>Campylobacterales</taxon>
        <taxon>Campylobacteraceae</taxon>
        <taxon>Campylobacter</taxon>
    </lineage>
</organism>
<evidence type="ECO:0000259" key="2">
    <source>
        <dbReference type="PROSITE" id="PS51176"/>
    </source>
</evidence>
<dbReference type="OrthoDB" id="9802008at2"/>
<reference evidence="3 4" key="1">
    <citation type="journal article" date="2014" name="Genome Biol. Evol.">
        <title>Comparative Genomics of the Campylobacter lari Group.</title>
        <authorList>
            <person name="Miller W.G."/>
            <person name="Yee E."/>
            <person name="Chapman M.H."/>
            <person name="Smith T.P."/>
            <person name="Bono J.L."/>
            <person name="Huynh S."/>
            <person name="Parker C.T."/>
            <person name="Vandamme P."/>
            <person name="Luong K."/>
            <person name="Korlach J."/>
        </authorList>
    </citation>
    <scope>NUCLEOTIDE SEQUENCE [LARGE SCALE GENOMIC DNA]</scope>
    <source>
        <strain evidence="3 4">LMG 24374</strain>
    </source>
</reference>
<dbReference type="FunFam" id="3.40.50.720:FF:000208">
    <property type="entry name" value="Prephenate dehydrogenase"/>
    <property type="match status" value="1"/>
</dbReference>
<dbReference type="RefSeq" id="WP_039662619.1">
    <property type="nucleotide sequence ID" value="NZ_CP007772.1"/>
</dbReference>
<evidence type="ECO:0000313" key="4">
    <source>
        <dbReference type="Proteomes" id="UP000031135"/>
    </source>
</evidence>
<evidence type="ECO:0000313" key="3">
    <source>
        <dbReference type="EMBL" id="AJC90120.1"/>
    </source>
</evidence>
<proteinExistence type="predicted"/>
<dbReference type="KEGG" id="csm:CSUB8521_0223"/>
<dbReference type="Gene3D" id="3.40.50.720">
    <property type="entry name" value="NAD(P)-binding Rossmann-like Domain"/>
    <property type="match status" value="1"/>
</dbReference>
<feature type="domain" description="Prephenate/arogenate dehydrogenase" evidence="2">
    <location>
        <begin position="1"/>
        <end position="275"/>
    </location>
</feature>
<dbReference type="SUPFAM" id="SSF48179">
    <property type="entry name" value="6-phosphogluconate dehydrogenase C-terminal domain-like"/>
    <property type="match status" value="1"/>
</dbReference>
<dbReference type="AlphaFoldDB" id="A0A0A8H8Y0"/>
<protein>
    <submittedName>
        <fullName evidence="3">Chorismate mutase / prephenate dehydrogenase</fullName>
        <ecNumber evidence="3">1.3.1.12</ecNumber>
        <ecNumber evidence="3">5.4.99.5</ecNumber>
    </submittedName>
</protein>
<dbReference type="InterPro" id="IPR003099">
    <property type="entry name" value="Prephen_DH"/>
</dbReference>
<dbReference type="SUPFAM" id="SSF51735">
    <property type="entry name" value="NAD(P)-binding Rossmann-fold domains"/>
    <property type="match status" value="1"/>
</dbReference>
<dbReference type="InterPro" id="IPR008927">
    <property type="entry name" value="6-PGluconate_DH-like_C_sf"/>
</dbReference>
<dbReference type="GO" id="GO:0004665">
    <property type="term" value="F:prephenate dehydrogenase (NADP+) activity"/>
    <property type="evidence" value="ECO:0007669"/>
    <property type="project" value="InterPro"/>
</dbReference>
<dbReference type="HOGENOM" id="CLU_055968_2_0_7"/>
<keyword evidence="1 3" id="KW-0560">Oxidoreductase</keyword>
<dbReference type="GO" id="GO:0006571">
    <property type="term" value="P:tyrosine biosynthetic process"/>
    <property type="evidence" value="ECO:0007669"/>
    <property type="project" value="InterPro"/>
</dbReference>
<dbReference type="GO" id="GO:0070403">
    <property type="term" value="F:NAD+ binding"/>
    <property type="evidence" value="ECO:0007669"/>
    <property type="project" value="InterPro"/>
</dbReference>
<dbReference type="InterPro" id="IPR036291">
    <property type="entry name" value="NAD(P)-bd_dom_sf"/>
</dbReference>
<dbReference type="EC" id="5.4.99.5" evidence="3"/>
<dbReference type="InterPro" id="IPR050812">
    <property type="entry name" value="Preph/Arog_dehydrog"/>
</dbReference>
<sequence>MKVGIIGLGLIGGSLGLSLRENKLIDLVCGYDINKEFEQIALERKLIDKIVSFEELKKCDVIFLAIPVRAIVKILKEFQSFSKDCTIIELGSTKEEIIKNLPSYLQSQFIAAHPMAGTENSGPNAAIKDLYKNAVCVLCDVQNADHIHQKRAIEIFSDLGMKLVFMDSISHDHHASIISHLPHVISFSLANFVMKEENKKNIAHLGGPSFKDMCRIAKSNPQMWSGIFEQNKQNLLNSIDLFQKELQECKKMIEKCDIDELETWIKSANKLREIL</sequence>
<evidence type="ECO:0000256" key="1">
    <source>
        <dbReference type="ARBA" id="ARBA00023002"/>
    </source>
</evidence>
<dbReference type="PANTHER" id="PTHR21363:SF0">
    <property type="entry name" value="PREPHENATE DEHYDROGENASE [NADP(+)]"/>
    <property type="match status" value="1"/>
</dbReference>
<dbReference type="Pfam" id="PF02153">
    <property type="entry name" value="PDH_N"/>
    <property type="match status" value="1"/>
</dbReference>
<dbReference type="NCBIfam" id="NF006307">
    <property type="entry name" value="PRK08507.1"/>
    <property type="match status" value="1"/>
</dbReference>